<dbReference type="InterPro" id="IPR036010">
    <property type="entry name" value="2Fe-2S_ferredoxin-like_sf"/>
</dbReference>
<organism evidence="7 8">
    <name type="scientific">Paraburkholderia bryophila</name>
    <dbReference type="NCBI Taxonomy" id="420952"/>
    <lineage>
        <taxon>Bacteria</taxon>
        <taxon>Pseudomonadati</taxon>
        <taxon>Pseudomonadota</taxon>
        <taxon>Betaproteobacteria</taxon>
        <taxon>Burkholderiales</taxon>
        <taxon>Burkholderiaceae</taxon>
        <taxon>Paraburkholderia</taxon>
    </lineage>
</organism>
<keyword evidence="3" id="KW-0560">Oxidoreductase</keyword>
<dbReference type="Gene3D" id="1.10.150.120">
    <property type="entry name" value="[2Fe-2S]-binding domain"/>
    <property type="match status" value="1"/>
</dbReference>
<evidence type="ECO:0000313" key="8">
    <source>
        <dbReference type="Proteomes" id="UP000248918"/>
    </source>
</evidence>
<dbReference type="Pfam" id="PF00111">
    <property type="entry name" value="Fer2"/>
    <property type="match status" value="1"/>
</dbReference>
<protein>
    <submittedName>
        <fullName evidence="7">Isoquinoline 1-oxidoreductase alpha subunit</fullName>
    </submittedName>
</protein>
<comment type="caution">
    <text evidence="7">The sequence shown here is derived from an EMBL/GenBank/DDBJ whole genome shotgun (WGS) entry which is preliminary data.</text>
</comment>
<evidence type="ECO:0000313" key="7">
    <source>
        <dbReference type="EMBL" id="RAS20422.1"/>
    </source>
</evidence>
<dbReference type="Proteomes" id="UP000248918">
    <property type="component" value="Unassembled WGS sequence"/>
</dbReference>
<dbReference type="PANTHER" id="PTHR44379:SF2">
    <property type="entry name" value="BLR6218 PROTEIN"/>
    <property type="match status" value="1"/>
</dbReference>
<dbReference type="PROSITE" id="PS51085">
    <property type="entry name" value="2FE2S_FER_2"/>
    <property type="match status" value="1"/>
</dbReference>
<accession>A0A329BEJ6</accession>
<evidence type="ECO:0000256" key="2">
    <source>
        <dbReference type="ARBA" id="ARBA00022723"/>
    </source>
</evidence>
<evidence type="ECO:0000256" key="5">
    <source>
        <dbReference type="ARBA" id="ARBA00023014"/>
    </source>
</evidence>
<keyword evidence="5" id="KW-0411">Iron-sulfur</keyword>
<dbReference type="InterPro" id="IPR002888">
    <property type="entry name" value="2Fe-2S-bd"/>
</dbReference>
<dbReference type="InterPro" id="IPR036884">
    <property type="entry name" value="2Fe-2S-bd_dom_sf"/>
</dbReference>
<evidence type="ECO:0000259" key="6">
    <source>
        <dbReference type="PROSITE" id="PS51085"/>
    </source>
</evidence>
<evidence type="ECO:0000256" key="4">
    <source>
        <dbReference type="ARBA" id="ARBA00023004"/>
    </source>
</evidence>
<dbReference type="PANTHER" id="PTHR44379">
    <property type="entry name" value="OXIDOREDUCTASE WITH IRON-SULFUR SUBUNIT"/>
    <property type="match status" value="1"/>
</dbReference>
<dbReference type="GO" id="GO:0051537">
    <property type="term" value="F:2 iron, 2 sulfur cluster binding"/>
    <property type="evidence" value="ECO:0007669"/>
    <property type="project" value="UniProtKB-KW"/>
</dbReference>
<feature type="domain" description="2Fe-2S ferredoxin-type" evidence="6">
    <location>
        <begin position="1"/>
        <end position="77"/>
    </location>
</feature>
<sequence>MIEIVVNDTRHSLDNVPEDMPLLWVLRDRLRLTGTKFGCGGGFCGACTVHLEGEAVRSCLLPAVAVAGKNITTIEGLSKDGRHPLQLAWVAEDVPQCGYCQSGQLMQAAAFLKDKPTVNDETISTAMSGNICRCGTYSRIRKAIKRAASGDPALAEVVMPACTAACASRATAEEA</sequence>
<dbReference type="PROSITE" id="PS00197">
    <property type="entry name" value="2FE2S_FER_1"/>
    <property type="match status" value="1"/>
</dbReference>
<reference evidence="7 8" key="1">
    <citation type="submission" date="2018-06" db="EMBL/GenBank/DDBJ databases">
        <title>Genomic Encyclopedia of Type Strains, Phase III (KMG-III): the genomes of soil and plant-associated and newly described type strains.</title>
        <authorList>
            <person name="Whitman W."/>
        </authorList>
    </citation>
    <scope>NUCLEOTIDE SEQUENCE [LARGE SCALE GENOMIC DNA]</scope>
    <source>
        <strain evidence="7 8">LMG 23644</strain>
    </source>
</reference>
<dbReference type="GO" id="GO:0046872">
    <property type="term" value="F:metal ion binding"/>
    <property type="evidence" value="ECO:0007669"/>
    <property type="project" value="UniProtKB-KW"/>
</dbReference>
<dbReference type="SUPFAM" id="SSF47741">
    <property type="entry name" value="CO dehydrogenase ISP C-domain like"/>
    <property type="match status" value="1"/>
</dbReference>
<dbReference type="RefSeq" id="WP_111935324.1">
    <property type="nucleotide sequence ID" value="NZ_CADFFP010000036.1"/>
</dbReference>
<gene>
    <name evidence="7" type="ORF">BX591_13715</name>
</gene>
<dbReference type="Gene3D" id="3.10.20.30">
    <property type="match status" value="1"/>
</dbReference>
<proteinExistence type="predicted"/>
<dbReference type="EMBL" id="QLTK01000037">
    <property type="protein sequence ID" value="RAS20422.1"/>
    <property type="molecule type" value="Genomic_DNA"/>
</dbReference>
<dbReference type="InterPro" id="IPR001041">
    <property type="entry name" value="2Fe-2S_ferredoxin-type"/>
</dbReference>
<dbReference type="SUPFAM" id="SSF54292">
    <property type="entry name" value="2Fe-2S ferredoxin-like"/>
    <property type="match status" value="1"/>
</dbReference>
<keyword evidence="1" id="KW-0001">2Fe-2S</keyword>
<keyword evidence="4" id="KW-0408">Iron</keyword>
<dbReference type="Pfam" id="PF01799">
    <property type="entry name" value="Fer2_2"/>
    <property type="match status" value="1"/>
</dbReference>
<dbReference type="InterPro" id="IPR006058">
    <property type="entry name" value="2Fe2S_fd_BS"/>
</dbReference>
<evidence type="ECO:0000256" key="1">
    <source>
        <dbReference type="ARBA" id="ARBA00022714"/>
    </source>
</evidence>
<evidence type="ECO:0000256" key="3">
    <source>
        <dbReference type="ARBA" id="ARBA00023002"/>
    </source>
</evidence>
<dbReference type="GO" id="GO:0016491">
    <property type="term" value="F:oxidoreductase activity"/>
    <property type="evidence" value="ECO:0007669"/>
    <property type="project" value="UniProtKB-KW"/>
</dbReference>
<dbReference type="AlphaFoldDB" id="A0A329BEJ6"/>
<keyword evidence="2" id="KW-0479">Metal-binding</keyword>
<dbReference type="OrthoDB" id="9179439at2"/>
<dbReference type="InterPro" id="IPR051452">
    <property type="entry name" value="Diverse_Oxidoreductases"/>
</dbReference>
<name>A0A329BEJ6_9BURK</name>
<dbReference type="InterPro" id="IPR012675">
    <property type="entry name" value="Beta-grasp_dom_sf"/>
</dbReference>